<feature type="compositionally biased region" description="Low complexity" evidence="1">
    <location>
        <begin position="15"/>
        <end position="24"/>
    </location>
</feature>
<evidence type="ECO:0000313" key="2">
    <source>
        <dbReference type="EMBL" id="CRX78975.1"/>
    </source>
</evidence>
<dbReference type="AlphaFoldDB" id="A0A0H5FTH7"/>
<dbReference type="PANTHER" id="PTHR46014:SF1">
    <property type="entry name" value="TETRATRICOPEPTIDE REPEAT PROTEIN 1"/>
    <property type="match status" value="1"/>
</dbReference>
<reference evidence="2" key="1">
    <citation type="submission" date="2015-06" db="EMBL/GenBank/DDBJ databases">
        <title>Genetic Architecture Underlying Mating-Type Determination in the Yeast Leucosporidium scottii and the Evolution of Mating Systems in Basidiomycetes.</title>
        <authorList>
            <person name="Maia T.M."/>
            <person name="Lopes S."/>
            <person name="Almeida J.M.G.C.F."/>
            <person name="Rosa L.H."/>
            <person name="Sampaio J.P."/>
            <person name="Goncalves P."/>
            <person name="Coelho M.A."/>
        </authorList>
    </citation>
    <scope>NUCLEOTIDE SEQUENCE</scope>
</reference>
<dbReference type="SUPFAM" id="SSF48452">
    <property type="entry name" value="TPR-like"/>
    <property type="match status" value="1"/>
</dbReference>
<dbReference type="Gene3D" id="1.25.40.10">
    <property type="entry name" value="Tetratricopeptide repeat domain"/>
    <property type="match status" value="1"/>
</dbReference>
<sequence length="300" mass="32531">MASGSSSRFEELPASPSSSTASFHSSDDPPLPPPSQAAPAAPLNPDKDGQGAETDEDDLNDDSVWWTPSELRDILDRSTALKAQGNAEFGKGQFETAMATYREGLVELPVRTRPAVAASAKGKEVEDVEVKEDEPKEEKEAESEEAEMKELNELRSILFANVAACCIKLDNPHYIKALQRRAMANESINSWSSLTSALEGQPSASKAFSSPLADSSSYHQIDIKTLEALPDLPTHLRSSIRTSKPRLEKAVAEAQAKEQAEVMGKLKDLGNTVLGKFGLSTDNFKFVEQPGGGYSMNFER</sequence>
<dbReference type="InterPro" id="IPR052769">
    <property type="entry name" value="TPR_domain_protein"/>
</dbReference>
<organism evidence="2">
    <name type="scientific">Leucosporidium scottii</name>
    <dbReference type="NCBI Taxonomy" id="5278"/>
    <lineage>
        <taxon>Eukaryota</taxon>
        <taxon>Fungi</taxon>
        <taxon>Dikarya</taxon>
        <taxon>Basidiomycota</taxon>
        <taxon>Pucciniomycotina</taxon>
        <taxon>Microbotryomycetes</taxon>
        <taxon>Leucosporidiales</taxon>
        <taxon>Leucosporidium</taxon>
    </lineage>
</organism>
<gene>
    <name evidence="2" type="ORF">ls5930a1_00056</name>
</gene>
<proteinExistence type="predicted"/>
<evidence type="ECO:0000256" key="1">
    <source>
        <dbReference type="SAM" id="MobiDB-lite"/>
    </source>
</evidence>
<evidence type="ECO:0008006" key="3">
    <source>
        <dbReference type="Google" id="ProtNLM"/>
    </source>
</evidence>
<feature type="region of interest" description="Disordered" evidence="1">
    <location>
        <begin position="123"/>
        <end position="145"/>
    </location>
</feature>
<dbReference type="PANTHER" id="PTHR46014">
    <property type="entry name" value="TETRATRICOPEPTIDE REPEAT PROTEIN 1"/>
    <property type="match status" value="1"/>
</dbReference>
<accession>A0A0H5FTH7</accession>
<protein>
    <recommendedName>
        <fullName evidence="3">Tetratricopeptide repeat protein 1</fullName>
    </recommendedName>
</protein>
<name>A0A0H5FTH7_9BASI</name>
<feature type="region of interest" description="Disordered" evidence="1">
    <location>
        <begin position="1"/>
        <end position="65"/>
    </location>
</feature>
<dbReference type="EMBL" id="LN868506">
    <property type="protein sequence ID" value="CRX78975.1"/>
    <property type="molecule type" value="Genomic_DNA"/>
</dbReference>
<dbReference type="InterPro" id="IPR011990">
    <property type="entry name" value="TPR-like_helical_dom_sf"/>
</dbReference>